<protein>
    <submittedName>
        <fullName evidence="3">Serine/threonine protein phosphatase</fullName>
    </submittedName>
</protein>
<dbReference type="Pfam" id="PF13672">
    <property type="entry name" value="PP2C_2"/>
    <property type="match status" value="1"/>
</dbReference>
<name>A0A8G1ZS74_9ACTN</name>
<dbReference type="Proteomes" id="UP000292693">
    <property type="component" value="Unassembled WGS sequence"/>
</dbReference>
<dbReference type="RefSeq" id="WP_008417620.1">
    <property type="nucleotide sequence ID" value="NZ_CP108450.1"/>
</dbReference>
<feature type="domain" description="PPM-type phosphatase" evidence="2">
    <location>
        <begin position="170"/>
        <end position="383"/>
    </location>
</feature>
<feature type="region of interest" description="Disordered" evidence="1">
    <location>
        <begin position="26"/>
        <end position="137"/>
    </location>
</feature>
<reference evidence="3 4" key="1">
    <citation type="submission" date="2017-12" db="EMBL/GenBank/DDBJ databases">
        <title>Population genomics insights into the ecological differentiation and adaptive evolution in streptomycetes.</title>
        <authorList>
            <person name="Li Y."/>
            <person name="Huang Y."/>
        </authorList>
    </citation>
    <scope>NUCLEOTIDE SEQUENCE [LARGE SCALE GENOMIC DNA]</scope>
    <source>
        <strain evidence="3 4">NBRC 100770</strain>
    </source>
</reference>
<evidence type="ECO:0000259" key="2">
    <source>
        <dbReference type="Pfam" id="PF13672"/>
    </source>
</evidence>
<gene>
    <name evidence="3" type="ORF">C0Q92_10710</name>
</gene>
<dbReference type="AlphaFoldDB" id="A0A8G1ZS74"/>
<accession>A0A8G1ZS74</accession>
<feature type="compositionally biased region" description="Pro residues" evidence="1">
    <location>
        <begin position="85"/>
        <end position="109"/>
    </location>
</feature>
<comment type="caution">
    <text evidence="3">The sequence shown here is derived from an EMBL/GenBank/DDBJ whole genome shotgun (WGS) entry which is preliminary data.</text>
</comment>
<organism evidence="3 4">
    <name type="scientific">Streptomyces albidoflavus</name>
    <dbReference type="NCBI Taxonomy" id="1886"/>
    <lineage>
        <taxon>Bacteria</taxon>
        <taxon>Bacillati</taxon>
        <taxon>Actinomycetota</taxon>
        <taxon>Actinomycetes</taxon>
        <taxon>Kitasatosporales</taxon>
        <taxon>Streptomycetaceae</taxon>
        <taxon>Streptomyces</taxon>
        <taxon>Streptomyces albidoflavus group</taxon>
    </lineage>
</organism>
<sequence>MPEPTAYEPEEADGLDATFRQNEAILRESGRTVPADEAAAPSVPAKGSPWRPVHPGEVPPAPAYAPVPAYAPPRQDPAGPLPEEAGPPRPPAPEPGPPAASAPTPPPEAGPALPELGDPWHGGPKPPLYRPVPQAAPAVPSAGIEGALVPDIVVDGAEHGALTVRAASVRGDSHRYQAEPRQDSVCVARIGSGESELLVLGVADGVGSAPLSHVGSQKACALAAGALDRVAGPLAAAVAESDLPGFTALARQATAEVATLLRHEAERYGRRPSEFATTLRLLVVPLDPEVRVRGLLTLGDGGTALLREGRWDTALGATEEGDGAVIDTRTPALPTTREPVATLISTRPGDVLVVCTDGLSTPLAGDQDTARFLARAWSPERVPGPADFLWQLQYRVKSYDDDRSAVVLWEGPAR</sequence>
<feature type="compositionally biased region" description="Pro residues" evidence="1">
    <location>
        <begin position="57"/>
        <end position="75"/>
    </location>
</feature>
<dbReference type="EMBL" id="PKLL01000011">
    <property type="protein sequence ID" value="RZE24838.1"/>
    <property type="molecule type" value="Genomic_DNA"/>
</dbReference>
<proteinExistence type="predicted"/>
<dbReference type="InterPro" id="IPR001932">
    <property type="entry name" value="PPM-type_phosphatase-like_dom"/>
</dbReference>
<evidence type="ECO:0000313" key="3">
    <source>
        <dbReference type="EMBL" id="RZE24838.1"/>
    </source>
</evidence>
<evidence type="ECO:0000256" key="1">
    <source>
        <dbReference type="SAM" id="MobiDB-lite"/>
    </source>
</evidence>
<dbReference type="InterPro" id="IPR036457">
    <property type="entry name" value="PPM-type-like_dom_sf"/>
</dbReference>
<dbReference type="SUPFAM" id="SSF81606">
    <property type="entry name" value="PP2C-like"/>
    <property type="match status" value="1"/>
</dbReference>
<evidence type="ECO:0000313" key="4">
    <source>
        <dbReference type="Proteomes" id="UP000292693"/>
    </source>
</evidence>
<dbReference type="Gene3D" id="3.60.40.10">
    <property type="entry name" value="PPM-type phosphatase domain"/>
    <property type="match status" value="1"/>
</dbReference>